<dbReference type="OrthoDB" id="9805147at2"/>
<keyword evidence="3" id="KW-0547">Nucleotide-binding</keyword>
<organism evidence="10 11">
    <name type="scientific">Chthonomonas calidirosea (strain DSM 23976 / ICMP 18418 / T49)</name>
    <dbReference type="NCBI Taxonomy" id="1303518"/>
    <lineage>
        <taxon>Bacteria</taxon>
        <taxon>Bacillati</taxon>
        <taxon>Armatimonadota</taxon>
        <taxon>Chthonomonadia</taxon>
        <taxon>Chthonomonadales</taxon>
        <taxon>Chthonomonadaceae</taxon>
        <taxon>Chthonomonas</taxon>
    </lineage>
</organism>
<dbReference type="SUPFAM" id="SSF160246">
    <property type="entry name" value="EspE N-terminal domain-like"/>
    <property type="match status" value="1"/>
</dbReference>
<feature type="domain" description="Bacterial type II secretion system protein E" evidence="9">
    <location>
        <begin position="400"/>
        <end position="414"/>
    </location>
</feature>
<dbReference type="Gene3D" id="3.40.50.300">
    <property type="entry name" value="P-loop containing nucleotide triphosphate hydrolases"/>
    <property type="match status" value="1"/>
</dbReference>
<dbReference type="NCBIfam" id="TIGR02533">
    <property type="entry name" value="type_II_gspE"/>
    <property type="match status" value="1"/>
</dbReference>
<dbReference type="GO" id="GO:0005524">
    <property type="term" value="F:ATP binding"/>
    <property type="evidence" value="ECO:0007669"/>
    <property type="project" value="UniProtKB-KW"/>
</dbReference>
<dbReference type="Gene3D" id="3.30.450.90">
    <property type="match status" value="1"/>
</dbReference>
<gene>
    <name evidence="10" type="ORF">CCALI_00189</name>
</gene>
<keyword evidence="4" id="KW-0067">ATP-binding</keyword>
<dbReference type="FunFam" id="3.30.450.90:FF:000001">
    <property type="entry name" value="Type II secretion system ATPase GspE"/>
    <property type="match status" value="1"/>
</dbReference>
<dbReference type="STRING" id="454171.CP488_00968"/>
<evidence type="ECO:0000256" key="3">
    <source>
        <dbReference type="ARBA" id="ARBA00022741"/>
    </source>
</evidence>
<accession>S0ES80</accession>
<protein>
    <recommendedName>
        <fullName evidence="7">protein-secreting ATPase</fullName>
        <ecNumber evidence="7">7.4.2.8</ecNumber>
    </recommendedName>
</protein>
<evidence type="ECO:0000313" key="11">
    <source>
        <dbReference type="Proteomes" id="UP000014227"/>
    </source>
</evidence>
<dbReference type="GO" id="GO:0015627">
    <property type="term" value="C:type II protein secretion system complex"/>
    <property type="evidence" value="ECO:0007669"/>
    <property type="project" value="InterPro"/>
</dbReference>
<dbReference type="Proteomes" id="UP000014227">
    <property type="component" value="Chromosome I"/>
</dbReference>
<sequence>MTVKLRVRAEEVVRERSTTLLKLKRALLGTLLVEEGAITQDQLDMALTEQQRGESRRRIGEILVSMRAISEARLLETLSRQLEVPLVDLNQEPPDPEVLKMVPSEFAIRHLLIPIRRNDETLVVAMADPLDIQAIDDLHLLTGLDIAPMLASATDIRRVCEQSYMSRMIQGVEEAERAVTEDEESLDIADLQKMAKEEFVIQMVNLIINQAIQDGASDIHIEPFERILRVRYRIDGVLHEVNAPPRRFHAAIVSRIKILSDMDIAERRLPQDGRMRIRSGGRQIDIRVSSVPTVYGESVVMRILDKQTAMLGLTELGMNQQMFSTFRRLIQEPHGIILVTGPTGSGKTTTLYAALSEIYSIEKKIITVEDPVEYQLSGINQIQVQPQIGLTFANGLRSIVRQDPDVIMVGEIRDRETAEIAIQAALTGHLVFSTLHTNDAAGAVSRLLDIGAEPYLVASSLIGVLAQRLVRINCERCREPYEEKAVALREIGIEPEQAHLLMKGRGCPECRGVGFRGRSGIFEMLTVDEEIRGMITRHEPSNQIKQYAQRHRGMTTMLQDGREKVLQGLTTVQEVLRVCQREEFSI</sequence>
<evidence type="ECO:0000256" key="1">
    <source>
        <dbReference type="ARBA" id="ARBA00006611"/>
    </source>
</evidence>
<keyword evidence="6" id="KW-1278">Translocase</keyword>
<dbReference type="EC" id="7.4.2.8" evidence="7"/>
<dbReference type="KEGG" id="ccz:CCALI_00189"/>
<keyword evidence="11" id="KW-1185">Reference proteome</keyword>
<evidence type="ECO:0000256" key="6">
    <source>
        <dbReference type="ARBA" id="ARBA00022967"/>
    </source>
</evidence>
<dbReference type="eggNOG" id="COG2804">
    <property type="taxonomic scope" value="Bacteria"/>
</dbReference>
<dbReference type="InterPro" id="IPR007831">
    <property type="entry name" value="T2SS_GspE_N"/>
</dbReference>
<dbReference type="GO" id="GO:0015628">
    <property type="term" value="P:protein secretion by the type II secretion system"/>
    <property type="evidence" value="ECO:0007669"/>
    <property type="project" value="InterPro"/>
</dbReference>
<dbReference type="EMBL" id="HF951689">
    <property type="protein sequence ID" value="CCW34026.1"/>
    <property type="molecule type" value="Genomic_DNA"/>
</dbReference>
<dbReference type="SMART" id="SM00382">
    <property type="entry name" value="AAA"/>
    <property type="match status" value="1"/>
</dbReference>
<evidence type="ECO:0000256" key="5">
    <source>
        <dbReference type="ARBA" id="ARBA00022927"/>
    </source>
</evidence>
<dbReference type="InParanoid" id="S0ES80"/>
<dbReference type="FunFam" id="3.40.50.300:FF:000398">
    <property type="entry name" value="Type IV pilus assembly ATPase PilB"/>
    <property type="match status" value="1"/>
</dbReference>
<dbReference type="InterPro" id="IPR013369">
    <property type="entry name" value="T2SS_GspE"/>
</dbReference>
<evidence type="ECO:0000256" key="4">
    <source>
        <dbReference type="ARBA" id="ARBA00022840"/>
    </source>
</evidence>
<name>S0ES80_CHTCT</name>
<keyword evidence="5" id="KW-0653">Protein transport</keyword>
<reference evidence="11" key="1">
    <citation type="submission" date="2013-03" db="EMBL/GenBank/DDBJ databases">
        <title>Genome sequence of Chthonomonas calidirosea, the first sequenced genome from the Armatimonadetes phylum (formally candidate division OP10).</title>
        <authorList>
            <person name="Lee K.C.Y."/>
            <person name="Morgan X.C."/>
            <person name="Dunfield P.F."/>
            <person name="Tamas I."/>
            <person name="Houghton K.M."/>
            <person name="Vyssotski M."/>
            <person name="Ryan J.L.J."/>
            <person name="Lagutin K."/>
            <person name="McDonald I.R."/>
            <person name="Stott M.B."/>
        </authorList>
    </citation>
    <scope>NUCLEOTIDE SEQUENCE [LARGE SCALE GENOMIC DNA]</scope>
    <source>
        <strain evidence="11">DSM 23976 / ICMP 18418 / T49</strain>
    </source>
</reference>
<dbReference type="GO" id="GO:0016887">
    <property type="term" value="F:ATP hydrolysis activity"/>
    <property type="evidence" value="ECO:0007669"/>
    <property type="project" value="TreeGrafter"/>
</dbReference>
<proteinExistence type="inferred from homology"/>
<evidence type="ECO:0000256" key="8">
    <source>
        <dbReference type="ARBA" id="ARBA00034006"/>
    </source>
</evidence>
<comment type="similarity">
    <text evidence="1">Belongs to the GSP E family.</text>
</comment>
<dbReference type="RefSeq" id="WP_016481590.1">
    <property type="nucleotide sequence ID" value="NC_021487.1"/>
</dbReference>
<dbReference type="CDD" id="cd01129">
    <property type="entry name" value="PulE-GspE-like"/>
    <property type="match status" value="1"/>
</dbReference>
<dbReference type="InterPro" id="IPR027417">
    <property type="entry name" value="P-loop_NTPase"/>
</dbReference>
<dbReference type="PATRIC" id="fig|1303518.3.peg.189"/>
<dbReference type="PANTHER" id="PTHR30258:SF2">
    <property type="entry name" value="COMG OPERON PROTEIN 1"/>
    <property type="match status" value="1"/>
</dbReference>
<dbReference type="HOGENOM" id="CLU_013446_10_1_0"/>
<dbReference type="InterPro" id="IPR001482">
    <property type="entry name" value="T2SS/T4SS_dom"/>
</dbReference>
<dbReference type="AlphaFoldDB" id="S0ES80"/>
<evidence type="ECO:0000256" key="2">
    <source>
        <dbReference type="ARBA" id="ARBA00022448"/>
    </source>
</evidence>
<dbReference type="Gene3D" id="3.30.300.160">
    <property type="entry name" value="Type II secretion system, protein E, N-terminal domain"/>
    <property type="match status" value="1"/>
</dbReference>
<comment type="catalytic activity">
    <reaction evidence="8">
        <text>ATP + H2O + cellular proteinSide 1 = ADP + phosphate + cellular proteinSide 2.</text>
        <dbReference type="EC" id="7.4.2.8"/>
    </reaction>
</comment>
<dbReference type="InterPro" id="IPR003593">
    <property type="entry name" value="AAA+_ATPase"/>
</dbReference>
<dbReference type="InterPro" id="IPR037257">
    <property type="entry name" value="T2SS_E_N_sf"/>
</dbReference>
<keyword evidence="2" id="KW-0813">Transport</keyword>
<dbReference type="FunCoup" id="S0ES80">
    <property type="interactions" value="164"/>
</dbReference>
<dbReference type="Pfam" id="PF00437">
    <property type="entry name" value="T2SSE"/>
    <property type="match status" value="1"/>
</dbReference>
<dbReference type="GO" id="GO:0008564">
    <property type="term" value="F:protein-exporting ATPase activity"/>
    <property type="evidence" value="ECO:0007669"/>
    <property type="project" value="UniProtKB-EC"/>
</dbReference>
<dbReference type="PANTHER" id="PTHR30258">
    <property type="entry name" value="TYPE II SECRETION SYSTEM PROTEIN GSPE-RELATED"/>
    <property type="match status" value="1"/>
</dbReference>
<dbReference type="GO" id="GO:0005886">
    <property type="term" value="C:plasma membrane"/>
    <property type="evidence" value="ECO:0007669"/>
    <property type="project" value="TreeGrafter"/>
</dbReference>
<evidence type="ECO:0000259" key="9">
    <source>
        <dbReference type="PROSITE" id="PS00662"/>
    </source>
</evidence>
<dbReference type="SUPFAM" id="SSF52540">
    <property type="entry name" value="P-loop containing nucleoside triphosphate hydrolases"/>
    <property type="match status" value="1"/>
</dbReference>
<dbReference type="PROSITE" id="PS00662">
    <property type="entry name" value="T2SP_E"/>
    <property type="match status" value="1"/>
</dbReference>
<evidence type="ECO:0000256" key="7">
    <source>
        <dbReference type="ARBA" id="ARBA00024382"/>
    </source>
</evidence>
<dbReference type="Pfam" id="PF05157">
    <property type="entry name" value="MshEN"/>
    <property type="match status" value="1"/>
</dbReference>
<evidence type="ECO:0000313" key="10">
    <source>
        <dbReference type="EMBL" id="CCW34026.1"/>
    </source>
</evidence>